<keyword evidence="5" id="KW-1185">Reference proteome</keyword>
<feature type="region of interest" description="Disordered" evidence="2">
    <location>
        <begin position="1"/>
        <end position="20"/>
    </location>
</feature>
<gene>
    <name evidence="4" type="ORF">ABZV61_36260</name>
</gene>
<keyword evidence="1" id="KW-0863">Zinc-finger</keyword>
<feature type="compositionally biased region" description="Basic and acidic residues" evidence="2">
    <location>
        <begin position="1"/>
        <end position="12"/>
    </location>
</feature>
<keyword evidence="1" id="KW-0479">Metal-binding</keyword>
<evidence type="ECO:0000259" key="3">
    <source>
        <dbReference type="PROSITE" id="PS50966"/>
    </source>
</evidence>
<proteinExistence type="predicted"/>
<comment type="caution">
    <text evidence="4">The sequence shown here is derived from an EMBL/GenBank/DDBJ whole genome shotgun (WGS) entry which is preliminary data.</text>
</comment>
<dbReference type="PANTHER" id="PTHR38133:SF1">
    <property type="entry name" value="SLR1429 PROTEIN"/>
    <property type="match status" value="1"/>
</dbReference>
<dbReference type="RefSeq" id="WP_356500188.1">
    <property type="nucleotide sequence ID" value="NZ_JBEXEF010000045.1"/>
</dbReference>
<dbReference type="EMBL" id="JBEXIP010000050">
    <property type="protein sequence ID" value="MET8438101.1"/>
    <property type="molecule type" value="Genomic_DNA"/>
</dbReference>
<feature type="domain" description="SWIM-type" evidence="3">
    <location>
        <begin position="132"/>
        <end position="167"/>
    </location>
</feature>
<keyword evidence="1" id="KW-0862">Zinc</keyword>
<sequence>MSRPRNADDGRTRTFPPLPAARGRRSFAESWWGNAWVEALEGKQRLATGRLARGRTYARGGNVGEITVIPGRVAARVQGSRPAPYRTSMDIPQLSPRDWELLLDTAAGQAGHIAALLDRDMPTTLADDAARAGVRLLPRQGELTPNCSCPDWGYPCKHAAAVFYQVARLLDHDPFVLLLLRGRGERELMDELQRRNAVRAAAEDTAPQALAAAGPLGVPARDVFATARAGIAPLPAPPPEADRSGQVASFATAGDPAPELDPSALEFLAADTATRAARLLRHALSHDMPYQPAGLADLPAAEDLVRLAAAAPPSEVFARLCRHAGRTPQALTRTVRAWRQGGAAALPVLDDAWDPDPSQLNLAREAIRQAWEGEQPPGLRTTRNRLTVIGHGAQLRLGTDGRWYPYRKEQGGWWPAGPADRDVTAVLAGLLAGLDITPTPRPAPRARRAASR</sequence>
<dbReference type="PROSITE" id="PS50966">
    <property type="entry name" value="ZF_SWIM"/>
    <property type="match status" value="1"/>
</dbReference>
<accession>A0ABV2UJR8</accession>
<dbReference type="Pfam" id="PF04434">
    <property type="entry name" value="SWIM"/>
    <property type="match status" value="1"/>
</dbReference>
<evidence type="ECO:0000256" key="2">
    <source>
        <dbReference type="SAM" id="MobiDB-lite"/>
    </source>
</evidence>
<reference evidence="4 5" key="1">
    <citation type="submission" date="2024-06" db="EMBL/GenBank/DDBJ databases">
        <title>The Natural Products Discovery Center: Release of the First 8490 Sequenced Strains for Exploring Actinobacteria Biosynthetic Diversity.</title>
        <authorList>
            <person name="Kalkreuter E."/>
            <person name="Kautsar S.A."/>
            <person name="Yang D."/>
            <person name="Bader C.D."/>
            <person name="Teijaro C.N."/>
            <person name="Fluegel L."/>
            <person name="Davis C.M."/>
            <person name="Simpson J.R."/>
            <person name="Lauterbach L."/>
            <person name="Steele A.D."/>
            <person name="Gui C."/>
            <person name="Meng S."/>
            <person name="Li G."/>
            <person name="Viehrig K."/>
            <person name="Ye F."/>
            <person name="Su P."/>
            <person name="Kiefer A.F."/>
            <person name="Nichols A."/>
            <person name="Cepeda A.J."/>
            <person name="Yan W."/>
            <person name="Fan B."/>
            <person name="Jiang Y."/>
            <person name="Adhikari A."/>
            <person name="Zheng C.-J."/>
            <person name="Schuster L."/>
            <person name="Cowan T.M."/>
            <person name="Smanski M.J."/>
            <person name="Chevrette M.G."/>
            <person name="De Carvalho L.P.S."/>
            <person name="Shen B."/>
        </authorList>
    </citation>
    <scope>NUCLEOTIDE SEQUENCE [LARGE SCALE GENOMIC DNA]</scope>
    <source>
        <strain evidence="4 5">NPDC005137</strain>
    </source>
</reference>
<organism evidence="4 5">
    <name type="scientific">Streptomyces sp. 900116325</name>
    <dbReference type="NCBI Taxonomy" id="3154295"/>
    <lineage>
        <taxon>Bacteria</taxon>
        <taxon>Bacillati</taxon>
        <taxon>Actinomycetota</taxon>
        <taxon>Actinomycetes</taxon>
        <taxon>Kitasatosporales</taxon>
        <taxon>Streptomycetaceae</taxon>
        <taxon>Streptomyces</taxon>
    </lineage>
</organism>
<dbReference type="PANTHER" id="PTHR38133">
    <property type="entry name" value="SLR1429 PROTEIN"/>
    <property type="match status" value="1"/>
</dbReference>
<name>A0ABV2UJR8_9ACTN</name>
<dbReference type="InterPro" id="IPR007527">
    <property type="entry name" value="Znf_SWIM"/>
</dbReference>
<evidence type="ECO:0000256" key="1">
    <source>
        <dbReference type="PROSITE-ProRule" id="PRU00325"/>
    </source>
</evidence>
<evidence type="ECO:0000313" key="5">
    <source>
        <dbReference type="Proteomes" id="UP001550044"/>
    </source>
</evidence>
<protein>
    <submittedName>
        <fullName evidence="4">SWIM zinc finger family protein</fullName>
    </submittedName>
</protein>
<dbReference type="Proteomes" id="UP001550044">
    <property type="component" value="Unassembled WGS sequence"/>
</dbReference>
<evidence type="ECO:0000313" key="4">
    <source>
        <dbReference type="EMBL" id="MET8438101.1"/>
    </source>
</evidence>